<sequence>MLQRRLSFKQQEFMSLNSECISKRWYCQRECRLQFFENTGTCRIPDSDEHCFGMPIRYNYTWNQGIKQFPRELELLKRFPKCWSLLGPLICSSIYRPCSKNQYMEAAMKEPGFIEMWEIFPSKMCEKARNECSFVIENELWPEFLNCNNFVELSDDEKFPVAHTPEQEQRIFTDKSNCTATNFDTSIIFPSEQCLWPLVKGPPDLEHTKNAVPLIDSCYLPCETPIAGFDWMLEGFRQRNSIISCITGIVFLIITIYLMGFSKIYQTSLCVFCLAQSFLCITFYLTFWFISASKSIRSAVLCVDGGRIRRHGSLATLDPCALEAIFSTFALIVANFWLSALLLLRIFRPKIRNDNYFIYGSRGNEMSARILLAVIGYLIIPGAVFVIMFSLWNNLPVDPISGICHVAAGSPNHSFILHGTLGFFCFIIVTSAIYVSIQKRIQEHKLERSLSNNDIENNQAESDAENLLIKEENQQQQNNKIKKRNNNDDERNSYALEHGLGDGLFSDYWLGKKKKF</sequence>
<dbReference type="WBParaSite" id="PS1159_v2.g17018.t1">
    <property type="protein sequence ID" value="PS1159_v2.g17018.t1"/>
    <property type="gene ID" value="PS1159_v2.g17018"/>
</dbReference>
<evidence type="ECO:0000313" key="2">
    <source>
        <dbReference type="WBParaSite" id="PS1159_v2.g17018.t1"/>
    </source>
</evidence>
<protein>
    <submittedName>
        <fullName evidence="2">Uncharacterized protein</fullName>
    </submittedName>
</protein>
<evidence type="ECO:0000313" key="1">
    <source>
        <dbReference type="Proteomes" id="UP000887580"/>
    </source>
</evidence>
<name>A0AC35FFC4_9BILA</name>
<accession>A0AC35FFC4</accession>
<proteinExistence type="predicted"/>
<reference evidence="2" key="1">
    <citation type="submission" date="2022-11" db="UniProtKB">
        <authorList>
            <consortium name="WormBaseParasite"/>
        </authorList>
    </citation>
    <scope>IDENTIFICATION</scope>
</reference>
<organism evidence="1 2">
    <name type="scientific">Panagrolaimus sp. PS1159</name>
    <dbReference type="NCBI Taxonomy" id="55785"/>
    <lineage>
        <taxon>Eukaryota</taxon>
        <taxon>Metazoa</taxon>
        <taxon>Ecdysozoa</taxon>
        <taxon>Nematoda</taxon>
        <taxon>Chromadorea</taxon>
        <taxon>Rhabditida</taxon>
        <taxon>Tylenchina</taxon>
        <taxon>Panagrolaimomorpha</taxon>
        <taxon>Panagrolaimoidea</taxon>
        <taxon>Panagrolaimidae</taxon>
        <taxon>Panagrolaimus</taxon>
    </lineage>
</organism>
<dbReference type="Proteomes" id="UP000887580">
    <property type="component" value="Unplaced"/>
</dbReference>